<reference evidence="2 3" key="1">
    <citation type="submission" date="2016-11" db="EMBL/GenBank/DDBJ databases">
        <authorList>
            <person name="Jaros S."/>
            <person name="Januszkiewicz K."/>
            <person name="Wedrychowicz H."/>
        </authorList>
    </citation>
    <scope>NUCLEOTIDE SEQUENCE [LARGE SCALE GENOMIC DNA]</scope>
    <source>
        <strain evidence="2 3">DSM 5091</strain>
    </source>
</reference>
<keyword evidence="1" id="KW-0812">Transmembrane</keyword>
<dbReference type="PIRSF" id="PIRSF016789">
    <property type="entry name" value="DUF454"/>
    <property type="match status" value="1"/>
</dbReference>
<dbReference type="AlphaFoldDB" id="A0A1M6DIQ3"/>
<name>A0A1M6DIQ3_MALRU</name>
<accession>A0A1M6DIQ3</accession>
<evidence type="ECO:0000313" key="2">
    <source>
        <dbReference type="EMBL" id="SHI73075.1"/>
    </source>
</evidence>
<dbReference type="OrthoDB" id="9816293at2"/>
<keyword evidence="1" id="KW-1133">Transmembrane helix</keyword>
<dbReference type="STRING" id="1122189.SAMN02745165_00696"/>
<protein>
    <recommendedName>
        <fullName evidence="4">Inner membrane protein</fullName>
    </recommendedName>
</protein>
<organism evidence="2 3">
    <name type="scientific">Malonomonas rubra DSM 5091</name>
    <dbReference type="NCBI Taxonomy" id="1122189"/>
    <lineage>
        <taxon>Bacteria</taxon>
        <taxon>Pseudomonadati</taxon>
        <taxon>Thermodesulfobacteriota</taxon>
        <taxon>Desulfuromonadia</taxon>
        <taxon>Desulfuromonadales</taxon>
        <taxon>Geopsychrobacteraceae</taxon>
        <taxon>Malonomonas</taxon>
    </lineage>
</organism>
<feature type="transmembrane region" description="Helical" evidence="1">
    <location>
        <begin position="112"/>
        <end position="130"/>
    </location>
</feature>
<dbReference type="Proteomes" id="UP000184171">
    <property type="component" value="Unassembled WGS sequence"/>
</dbReference>
<gene>
    <name evidence="2" type="ORF">SAMN02745165_00696</name>
</gene>
<evidence type="ECO:0008006" key="4">
    <source>
        <dbReference type="Google" id="ProtNLM"/>
    </source>
</evidence>
<proteinExistence type="predicted"/>
<dbReference type="InterPro" id="IPR007401">
    <property type="entry name" value="DUF454"/>
</dbReference>
<dbReference type="EMBL" id="FQZT01000002">
    <property type="protein sequence ID" value="SHI73075.1"/>
    <property type="molecule type" value="Genomic_DNA"/>
</dbReference>
<dbReference type="PANTHER" id="PTHR35813">
    <property type="entry name" value="INNER MEMBRANE PROTEIN YBAN"/>
    <property type="match status" value="1"/>
</dbReference>
<dbReference type="Pfam" id="PF04304">
    <property type="entry name" value="DUF454"/>
    <property type="match status" value="1"/>
</dbReference>
<keyword evidence="3" id="KW-1185">Reference proteome</keyword>
<feature type="transmembrane region" description="Helical" evidence="1">
    <location>
        <begin position="12"/>
        <end position="35"/>
    </location>
</feature>
<dbReference type="PANTHER" id="PTHR35813:SF1">
    <property type="entry name" value="INNER MEMBRANE PROTEIN YBAN"/>
    <property type="match status" value="1"/>
</dbReference>
<evidence type="ECO:0000256" key="1">
    <source>
        <dbReference type="SAM" id="Phobius"/>
    </source>
</evidence>
<dbReference type="GO" id="GO:0005886">
    <property type="term" value="C:plasma membrane"/>
    <property type="evidence" value="ECO:0007669"/>
    <property type="project" value="TreeGrafter"/>
</dbReference>
<sequence length="136" mass="14804">MSNEQLPLSQNKALRVALLIIGFLSVALAVLGMFLPLLPTVPLLLLAAACFARSSERFHGWLLEHPQLGPVVRSYIGGQGVPLRAKIVAISTIWLSVLVSVFFLLSVLWVKMMLIGIALCVTIYLLRLPLAEGEEG</sequence>
<keyword evidence="1" id="KW-0472">Membrane</keyword>
<evidence type="ECO:0000313" key="3">
    <source>
        <dbReference type="Proteomes" id="UP000184171"/>
    </source>
</evidence>
<feature type="transmembrane region" description="Helical" evidence="1">
    <location>
        <begin position="87"/>
        <end position="105"/>
    </location>
</feature>